<dbReference type="PIRSF" id="PIRSF006278">
    <property type="entry name" value="ACCD_DCysDesulf"/>
    <property type="match status" value="1"/>
</dbReference>
<protein>
    <submittedName>
        <fullName evidence="7">D-cysteine desulfhydrase</fullName>
    </submittedName>
</protein>
<evidence type="ECO:0000256" key="3">
    <source>
        <dbReference type="ARBA" id="ARBA00022898"/>
    </source>
</evidence>
<dbReference type="PANTHER" id="PTHR43780">
    <property type="entry name" value="1-AMINOCYCLOPROPANE-1-CARBOXYLATE DEAMINASE-RELATED"/>
    <property type="match status" value="1"/>
</dbReference>
<feature type="modified residue" description="N6-(pyridoxal phosphate)lysine" evidence="5">
    <location>
        <position position="54"/>
    </location>
</feature>
<proteinExistence type="inferred from homology"/>
<evidence type="ECO:0000313" key="8">
    <source>
        <dbReference type="Proteomes" id="UP000292564"/>
    </source>
</evidence>
<comment type="caution">
    <text evidence="7">The sequence shown here is derived from an EMBL/GenBank/DDBJ whole genome shotgun (WGS) entry which is preliminary data.</text>
</comment>
<evidence type="ECO:0000256" key="1">
    <source>
        <dbReference type="ARBA" id="ARBA00001933"/>
    </source>
</evidence>
<dbReference type="RefSeq" id="WP_130512311.1">
    <property type="nucleotide sequence ID" value="NZ_SHKY01000001.1"/>
</dbReference>
<sequence length="331" mass="34155">MTAPYLHARYPTAVARLPFRRLGSGPTPVRRIDGAPQVWVKDDSGYGTIYGGNKVRKLEWTLADLLGRGRRTVVTAGGTGSHHAVAVARYAAAATLRVCVVALEQPYDDHVAGQLAAMVSAGARVRRVRTVPGGYVAAARLLAEAAVTGRRPALLPVGGSSPRGCLGYVEAAFELADQVTRGELPAPRRVLLPVGSGGTAAGLALGLALAGLPTEVVGVLVNDRTPMGPGQVRRLAAATARLLRRAGAALPDGTALAPLTVRRDWLGPGYGVATADSASAAGWLAEHAGLVTEPVYTAKAAAALRALVADGTVDGPWLYWHTADRGAAPRA</sequence>
<evidence type="ECO:0000259" key="6">
    <source>
        <dbReference type="Pfam" id="PF00291"/>
    </source>
</evidence>
<dbReference type="Pfam" id="PF00291">
    <property type="entry name" value="PALP"/>
    <property type="match status" value="1"/>
</dbReference>
<keyword evidence="8" id="KW-1185">Reference proteome</keyword>
<dbReference type="OrthoDB" id="9801249at2"/>
<feature type="domain" description="Tryptophan synthase beta chain-like PALP" evidence="6">
    <location>
        <begin position="22"/>
        <end position="315"/>
    </location>
</feature>
<comment type="cofactor">
    <cofactor evidence="1">
        <name>pyridoxal 5'-phosphate</name>
        <dbReference type="ChEBI" id="CHEBI:597326"/>
    </cofactor>
</comment>
<dbReference type="AlphaFoldDB" id="A0A4Q7ZTK5"/>
<dbReference type="Gene3D" id="3.40.50.1100">
    <property type="match status" value="2"/>
</dbReference>
<feature type="active site" description="Nucleophile" evidence="4">
    <location>
        <position position="81"/>
    </location>
</feature>
<dbReference type="GO" id="GO:1901605">
    <property type="term" value="P:alpha-amino acid metabolic process"/>
    <property type="evidence" value="ECO:0007669"/>
    <property type="project" value="UniProtKB-ARBA"/>
</dbReference>
<dbReference type="InterPro" id="IPR027278">
    <property type="entry name" value="ACCD_DCysDesulf"/>
</dbReference>
<dbReference type="Proteomes" id="UP000292564">
    <property type="component" value="Unassembled WGS sequence"/>
</dbReference>
<evidence type="ECO:0000256" key="4">
    <source>
        <dbReference type="PIRSR" id="PIRSR006278-1"/>
    </source>
</evidence>
<dbReference type="GO" id="GO:0019148">
    <property type="term" value="F:D-cysteine desulfhydrase activity"/>
    <property type="evidence" value="ECO:0007669"/>
    <property type="project" value="TreeGrafter"/>
</dbReference>
<name>A0A4Q7ZTK5_9ACTN</name>
<dbReference type="SUPFAM" id="SSF53686">
    <property type="entry name" value="Tryptophan synthase beta subunit-like PLP-dependent enzymes"/>
    <property type="match status" value="1"/>
</dbReference>
<dbReference type="InterPro" id="IPR036052">
    <property type="entry name" value="TrpB-like_PALP_sf"/>
</dbReference>
<dbReference type="InterPro" id="IPR001926">
    <property type="entry name" value="TrpB-like_PALP"/>
</dbReference>
<evidence type="ECO:0000256" key="5">
    <source>
        <dbReference type="PIRSR" id="PIRSR006278-2"/>
    </source>
</evidence>
<accession>A0A4Q7ZTK5</accession>
<comment type="similarity">
    <text evidence="2">Belongs to the ACC deaminase/D-cysteine desulfhydrase family.</text>
</comment>
<dbReference type="PANTHER" id="PTHR43780:SF2">
    <property type="entry name" value="1-AMINOCYCLOPROPANE-1-CARBOXYLATE DEAMINASE-RELATED"/>
    <property type="match status" value="1"/>
</dbReference>
<gene>
    <name evidence="7" type="ORF">EV385_5799</name>
</gene>
<evidence type="ECO:0000313" key="7">
    <source>
        <dbReference type="EMBL" id="RZU53865.1"/>
    </source>
</evidence>
<evidence type="ECO:0000256" key="2">
    <source>
        <dbReference type="ARBA" id="ARBA00008639"/>
    </source>
</evidence>
<organism evidence="7 8">
    <name type="scientific">Krasilnikovia cinnamomea</name>
    <dbReference type="NCBI Taxonomy" id="349313"/>
    <lineage>
        <taxon>Bacteria</taxon>
        <taxon>Bacillati</taxon>
        <taxon>Actinomycetota</taxon>
        <taxon>Actinomycetes</taxon>
        <taxon>Micromonosporales</taxon>
        <taxon>Micromonosporaceae</taxon>
        <taxon>Krasilnikovia</taxon>
    </lineage>
</organism>
<reference evidence="7 8" key="1">
    <citation type="submission" date="2019-02" db="EMBL/GenBank/DDBJ databases">
        <title>Sequencing the genomes of 1000 actinobacteria strains.</title>
        <authorList>
            <person name="Klenk H.-P."/>
        </authorList>
    </citation>
    <scope>NUCLEOTIDE SEQUENCE [LARGE SCALE GENOMIC DNA]</scope>
    <source>
        <strain evidence="7 8">DSM 45162</strain>
    </source>
</reference>
<dbReference type="EMBL" id="SHKY01000001">
    <property type="protein sequence ID" value="RZU53865.1"/>
    <property type="molecule type" value="Genomic_DNA"/>
</dbReference>
<keyword evidence="3 5" id="KW-0663">Pyridoxal phosphate</keyword>